<comment type="caution">
    <text evidence="1">The sequence shown here is derived from an EMBL/GenBank/DDBJ whole genome shotgun (WGS) entry which is preliminary data.</text>
</comment>
<proteinExistence type="predicted"/>
<dbReference type="AlphaFoldDB" id="A0A0R1LYC2"/>
<accession>A0A0R1LYC2</accession>
<evidence type="ECO:0000313" key="2">
    <source>
        <dbReference type="Proteomes" id="UP000051160"/>
    </source>
</evidence>
<sequence>MNEDLRYIEERLDAGFTRRMQTRYQIMVTNDPYDQTFNFFLNSQRRNQWQKSLPLHSVTTYRLAYLEALLEQLRKHTQLTFLFVGFTGQRWPSNQQFIQRRRLGDE</sequence>
<reference evidence="1 2" key="1">
    <citation type="journal article" date="2015" name="Genome Announc.">
        <title>Expanding the biotechnology potential of lactobacilli through comparative genomics of 213 strains and associated genera.</title>
        <authorList>
            <person name="Sun Z."/>
            <person name="Harris H.M."/>
            <person name="McCann A."/>
            <person name="Guo C."/>
            <person name="Argimon S."/>
            <person name="Zhang W."/>
            <person name="Yang X."/>
            <person name="Jeffery I.B."/>
            <person name="Cooney J.C."/>
            <person name="Kagawa T.F."/>
            <person name="Liu W."/>
            <person name="Song Y."/>
            <person name="Salvetti E."/>
            <person name="Wrobel A."/>
            <person name="Rasinkangas P."/>
            <person name="Parkhill J."/>
            <person name="Rea M.C."/>
            <person name="O'Sullivan O."/>
            <person name="Ritari J."/>
            <person name="Douillard F.P."/>
            <person name="Paul Ross R."/>
            <person name="Yang R."/>
            <person name="Briner A.E."/>
            <person name="Felis G.E."/>
            <person name="de Vos W.M."/>
            <person name="Barrangou R."/>
            <person name="Klaenhammer T.R."/>
            <person name="Caufield P.W."/>
            <person name="Cui Y."/>
            <person name="Zhang H."/>
            <person name="O'Toole P.W."/>
        </authorList>
    </citation>
    <scope>NUCLEOTIDE SEQUENCE [LARGE SCALE GENOMIC DNA]</scope>
    <source>
        <strain evidence="1 2">DSM 19909</strain>
    </source>
</reference>
<dbReference type="EMBL" id="AZEE01000029">
    <property type="protein sequence ID" value="KRK97450.1"/>
    <property type="molecule type" value="Genomic_DNA"/>
</dbReference>
<dbReference type="OrthoDB" id="2248172at2"/>
<keyword evidence="2" id="KW-1185">Reference proteome</keyword>
<organism evidence="1 2">
    <name type="scientific">Secundilactobacillus odoratitofui DSM 19909 = JCM 15043</name>
    <dbReference type="NCBI Taxonomy" id="1423776"/>
    <lineage>
        <taxon>Bacteria</taxon>
        <taxon>Bacillati</taxon>
        <taxon>Bacillota</taxon>
        <taxon>Bacilli</taxon>
        <taxon>Lactobacillales</taxon>
        <taxon>Lactobacillaceae</taxon>
        <taxon>Secundilactobacillus</taxon>
    </lineage>
</organism>
<dbReference type="PATRIC" id="fig|1423776.4.peg.1495"/>
<gene>
    <name evidence="1" type="ORF">FD04_GL001476</name>
</gene>
<dbReference type="STRING" id="1423776.FD04_GL001476"/>
<evidence type="ECO:0000313" key="1">
    <source>
        <dbReference type="EMBL" id="KRK97450.1"/>
    </source>
</evidence>
<evidence type="ECO:0008006" key="3">
    <source>
        <dbReference type="Google" id="ProtNLM"/>
    </source>
</evidence>
<protein>
    <recommendedName>
        <fullName evidence="3">Acetyl-CoA carboxylase</fullName>
    </recommendedName>
</protein>
<name>A0A0R1LYC2_9LACO</name>
<dbReference type="RefSeq" id="WP_054700278.1">
    <property type="nucleotide sequence ID" value="NZ_AZEE01000029.1"/>
</dbReference>
<dbReference type="Proteomes" id="UP000051160">
    <property type="component" value="Unassembled WGS sequence"/>
</dbReference>